<accession>V4C8S5</accession>
<dbReference type="CDD" id="cd00144">
    <property type="entry name" value="MPP_PPP_family"/>
    <property type="match status" value="1"/>
</dbReference>
<comment type="similarity">
    <text evidence="1">Belongs to the PPP phosphatase family.</text>
</comment>
<dbReference type="Gene3D" id="1.10.238.10">
    <property type="entry name" value="EF-hand"/>
    <property type="match status" value="1"/>
</dbReference>
<dbReference type="AlphaFoldDB" id="V4C8S5"/>
<dbReference type="GeneID" id="20234637"/>
<dbReference type="InterPro" id="IPR011992">
    <property type="entry name" value="EF-hand-dom_pair"/>
</dbReference>
<dbReference type="Proteomes" id="UP000030746">
    <property type="component" value="Unassembled WGS sequence"/>
</dbReference>
<evidence type="ECO:0000256" key="1">
    <source>
        <dbReference type="RuleBase" id="RU004273"/>
    </source>
</evidence>
<dbReference type="SUPFAM" id="SSF56300">
    <property type="entry name" value="Metallo-dependent phosphatases"/>
    <property type="match status" value="1"/>
</dbReference>
<dbReference type="InterPro" id="IPR050341">
    <property type="entry name" value="PP1_catalytic_subunit"/>
</dbReference>
<dbReference type="EMBL" id="KB201263">
    <property type="protein sequence ID" value="ESO98154.1"/>
    <property type="molecule type" value="Genomic_DNA"/>
</dbReference>
<dbReference type="CTD" id="20234637"/>
<evidence type="ECO:0000313" key="4">
    <source>
        <dbReference type="Proteomes" id="UP000030746"/>
    </source>
</evidence>
<feature type="domain" description="Serine/threonine specific protein phosphatases" evidence="2">
    <location>
        <begin position="371"/>
        <end position="376"/>
    </location>
</feature>
<proteinExistence type="inferred from homology"/>
<dbReference type="GO" id="GO:0005737">
    <property type="term" value="C:cytoplasm"/>
    <property type="evidence" value="ECO:0007669"/>
    <property type="project" value="TreeGrafter"/>
</dbReference>
<dbReference type="OMA" id="WNAINEC"/>
<organism evidence="3 4">
    <name type="scientific">Lottia gigantea</name>
    <name type="common">Giant owl limpet</name>
    <dbReference type="NCBI Taxonomy" id="225164"/>
    <lineage>
        <taxon>Eukaryota</taxon>
        <taxon>Metazoa</taxon>
        <taxon>Spiralia</taxon>
        <taxon>Lophotrochozoa</taxon>
        <taxon>Mollusca</taxon>
        <taxon>Gastropoda</taxon>
        <taxon>Patellogastropoda</taxon>
        <taxon>Lottioidea</taxon>
        <taxon>Lottiidae</taxon>
        <taxon>Lottia</taxon>
    </lineage>
</organism>
<evidence type="ECO:0000259" key="2">
    <source>
        <dbReference type="PROSITE" id="PS00125"/>
    </source>
</evidence>
<name>V4C8S5_LOTGI</name>
<dbReference type="EC" id="3.1.3.16" evidence="1"/>
<dbReference type="SUPFAM" id="SSF47473">
    <property type="entry name" value="EF-hand"/>
    <property type="match status" value="1"/>
</dbReference>
<dbReference type="OrthoDB" id="256429at2759"/>
<dbReference type="STRING" id="225164.V4C8S5"/>
<dbReference type="RefSeq" id="XP_009051136.1">
    <property type="nucleotide sequence ID" value="XM_009052888.1"/>
</dbReference>
<dbReference type="Pfam" id="PF00149">
    <property type="entry name" value="Metallophos"/>
    <property type="match status" value="1"/>
</dbReference>
<dbReference type="GO" id="GO:0004722">
    <property type="term" value="F:protein serine/threonine phosphatase activity"/>
    <property type="evidence" value="ECO:0007669"/>
    <property type="project" value="UniProtKB-EC"/>
</dbReference>
<dbReference type="PANTHER" id="PTHR11668">
    <property type="entry name" value="SERINE/THREONINE PROTEIN PHOSPHATASE"/>
    <property type="match status" value="1"/>
</dbReference>
<dbReference type="KEGG" id="lgi:LOTGIDRAFT_142980"/>
<evidence type="ECO:0000313" key="3">
    <source>
        <dbReference type="EMBL" id="ESO98154.1"/>
    </source>
</evidence>
<dbReference type="PRINTS" id="PR00114">
    <property type="entry name" value="STPHPHTASE"/>
</dbReference>
<keyword evidence="1" id="KW-0378">Hydrolase</keyword>
<reference evidence="3 4" key="1">
    <citation type="journal article" date="2013" name="Nature">
        <title>Insights into bilaterian evolution from three spiralian genomes.</title>
        <authorList>
            <person name="Simakov O."/>
            <person name="Marletaz F."/>
            <person name="Cho S.J."/>
            <person name="Edsinger-Gonzales E."/>
            <person name="Havlak P."/>
            <person name="Hellsten U."/>
            <person name="Kuo D.H."/>
            <person name="Larsson T."/>
            <person name="Lv J."/>
            <person name="Arendt D."/>
            <person name="Savage R."/>
            <person name="Osoegawa K."/>
            <person name="de Jong P."/>
            <person name="Grimwood J."/>
            <person name="Chapman J.A."/>
            <person name="Shapiro H."/>
            <person name="Aerts A."/>
            <person name="Otillar R.P."/>
            <person name="Terry A.Y."/>
            <person name="Boore J.L."/>
            <person name="Grigoriev I.V."/>
            <person name="Lindberg D.R."/>
            <person name="Seaver E.C."/>
            <person name="Weisblat D.A."/>
            <person name="Putnam N.H."/>
            <person name="Rokhsar D.S."/>
        </authorList>
    </citation>
    <scope>NUCLEOTIDE SEQUENCE [LARGE SCALE GENOMIC DNA]</scope>
</reference>
<dbReference type="InterPro" id="IPR004843">
    <property type="entry name" value="Calcineurin-like_PHP"/>
</dbReference>
<protein>
    <recommendedName>
        <fullName evidence="1">Serine/threonine-protein phosphatase</fullName>
        <ecNumber evidence="1">3.1.3.16</ecNumber>
    </recommendedName>
</protein>
<dbReference type="InterPro" id="IPR006186">
    <property type="entry name" value="Ser/Thr-sp_prot-phosphatase"/>
</dbReference>
<dbReference type="PROSITE" id="PS00125">
    <property type="entry name" value="SER_THR_PHOSPHATASE"/>
    <property type="match status" value="1"/>
</dbReference>
<dbReference type="Gene3D" id="3.60.21.10">
    <property type="match status" value="1"/>
</dbReference>
<dbReference type="PANTHER" id="PTHR11668:SF496">
    <property type="entry name" value="SERINE_THREONINE-PROTEIN PHOSPHATASE"/>
    <property type="match status" value="1"/>
</dbReference>
<dbReference type="HOGENOM" id="CLU_018890_0_0_1"/>
<dbReference type="SMART" id="SM00156">
    <property type="entry name" value="PP2Ac"/>
    <property type="match status" value="1"/>
</dbReference>
<dbReference type="GO" id="GO:0005634">
    <property type="term" value="C:nucleus"/>
    <property type="evidence" value="ECO:0007669"/>
    <property type="project" value="TreeGrafter"/>
</dbReference>
<keyword evidence="4" id="KW-1185">Reference proteome</keyword>
<gene>
    <name evidence="3" type="ORF">LOTGIDRAFT_142980</name>
</gene>
<dbReference type="InterPro" id="IPR029052">
    <property type="entry name" value="Metallo-depent_PP-like"/>
</dbReference>
<comment type="catalytic activity">
    <reaction evidence="1">
        <text>O-phospho-L-threonyl-[protein] + H2O = L-threonyl-[protein] + phosphate</text>
        <dbReference type="Rhea" id="RHEA:47004"/>
        <dbReference type="Rhea" id="RHEA-COMP:11060"/>
        <dbReference type="Rhea" id="RHEA-COMP:11605"/>
        <dbReference type="ChEBI" id="CHEBI:15377"/>
        <dbReference type="ChEBI" id="CHEBI:30013"/>
        <dbReference type="ChEBI" id="CHEBI:43474"/>
        <dbReference type="ChEBI" id="CHEBI:61977"/>
        <dbReference type="EC" id="3.1.3.16"/>
    </reaction>
</comment>
<sequence>MNHYYCTELHRTQVLEHNLTYCSIHYILEQGMLYKEFMETTHPAQLMCLPVFRRYLAAKGAKLDEIDDIFRAFDLHKRKYLTYKDVLLGLAAMEPTTQHGGMPAEMRCRYIFKYYDKNLDNFLQENFEYDDIIWFCTVQMRPELEQTELVQNSPIKCHHNEDTSAIFKQPNSRPPQTKQNALPKYELATHTVKVRRTGTLADIMALWDLQGYGSADHHLEGDISRFQRMPSIDSFNQRSQPNEMLTGLRYFERSLKGDNNALPKDQFTWGQVDMTALAKCLLALCRQAKDLLMNEPRLLKLQSPSYILGDIHGNFRDLVSFEKALWRMGPILTPASFLFLGDYVDRGDHGVEVVAYLLAQKLLAPGKFFLLRGNHELRHVQEMFHFKNECYNKFGDSVGLQIWDAINDCFDAMPIAATVDDKVFCVHGGIPSTLTHGGFIEAINKVPVPLPDPEKQSTMAWEILWSDPIGLDQMTPEVIDELKENEGFVFNTRRGTANFFSCDALFQFLERNGLSHVIRAHEVQEAGFQVQQQGKLLTVFSSSKYCGGANEAACVLADNFKLRMIRIDTS</sequence>